<dbReference type="AlphaFoldDB" id="A0A4U8THU5"/>
<dbReference type="UniPathway" id="UPA00219"/>
<comment type="subcellular location">
    <subcellularLocation>
        <location evidence="10">Cell membrane</location>
        <topology evidence="10">Peripheral membrane protein</topology>
        <orientation evidence="10">Cytoplasmic side</orientation>
    </subcellularLocation>
</comment>
<evidence type="ECO:0000256" key="10">
    <source>
        <dbReference type="HAMAP-Rule" id="MF_00033"/>
    </source>
</evidence>
<dbReference type="GO" id="GO:0005975">
    <property type="term" value="P:carbohydrate metabolic process"/>
    <property type="evidence" value="ECO:0007669"/>
    <property type="project" value="InterPro"/>
</dbReference>
<dbReference type="EMBL" id="JRPK02000013">
    <property type="protein sequence ID" value="TLD98317.1"/>
    <property type="molecule type" value="Genomic_DNA"/>
</dbReference>
<comment type="function">
    <text evidence="10">Cell wall formation. Catalyzes the transfer of a GlcNAc subunit on undecaprenyl-pyrophosphoryl-MurNAc-pentapeptide (lipid intermediate I) to form undecaprenyl-pyrophosphoryl-MurNAc-(pentapeptide)GlcNAc (lipid intermediate II).</text>
</comment>
<evidence type="ECO:0000256" key="5">
    <source>
        <dbReference type="ARBA" id="ARBA00022960"/>
    </source>
</evidence>
<evidence type="ECO:0000313" key="13">
    <source>
        <dbReference type="EMBL" id="TLD98317.1"/>
    </source>
</evidence>
<dbReference type="Pfam" id="PF03033">
    <property type="entry name" value="Glyco_transf_28"/>
    <property type="match status" value="1"/>
</dbReference>
<comment type="catalytic activity">
    <reaction evidence="10">
        <text>di-trans,octa-cis-undecaprenyl diphospho-N-acetyl-alpha-D-muramoyl-L-alanyl-D-glutamyl-meso-2,6-diaminopimeloyl-D-alanyl-D-alanine + UDP-N-acetyl-alpha-D-glucosamine = di-trans,octa-cis-undecaprenyl diphospho-[N-acetyl-alpha-D-glucosaminyl-(1-&gt;4)]-N-acetyl-alpha-D-muramoyl-L-alanyl-D-glutamyl-meso-2,6-diaminopimeloyl-D-alanyl-D-alanine + UDP + H(+)</text>
        <dbReference type="Rhea" id="RHEA:31227"/>
        <dbReference type="ChEBI" id="CHEBI:15378"/>
        <dbReference type="ChEBI" id="CHEBI:57705"/>
        <dbReference type="ChEBI" id="CHEBI:58223"/>
        <dbReference type="ChEBI" id="CHEBI:61387"/>
        <dbReference type="ChEBI" id="CHEBI:61388"/>
        <dbReference type="EC" id="2.4.1.227"/>
    </reaction>
</comment>
<dbReference type="GO" id="GO:0008360">
    <property type="term" value="P:regulation of cell shape"/>
    <property type="evidence" value="ECO:0007669"/>
    <property type="project" value="UniProtKB-KW"/>
</dbReference>
<dbReference type="Proteomes" id="UP000029861">
    <property type="component" value="Unassembled WGS sequence"/>
</dbReference>
<dbReference type="GO" id="GO:0071555">
    <property type="term" value="P:cell wall organization"/>
    <property type="evidence" value="ECO:0007669"/>
    <property type="project" value="UniProtKB-KW"/>
</dbReference>
<keyword evidence="4 10" id="KW-0808">Transferase</keyword>
<dbReference type="PANTHER" id="PTHR21015">
    <property type="entry name" value="UDP-N-ACETYLGLUCOSAMINE--N-ACETYLMURAMYL-(PENTAPEPTIDE) PYROPHOSPHORYL-UNDECAPRENOL N-ACETYLGLUCOSAMINE TRANSFERASE 1"/>
    <property type="match status" value="1"/>
</dbReference>
<dbReference type="InterPro" id="IPR006009">
    <property type="entry name" value="GlcNAc_MurG"/>
</dbReference>
<feature type="binding site" evidence="10">
    <location>
        <position position="181"/>
    </location>
    <ligand>
        <name>UDP-N-acetyl-alpha-D-glucosamine</name>
        <dbReference type="ChEBI" id="CHEBI:57705"/>
    </ligand>
</feature>
<dbReference type="GO" id="GO:0050511">
    <property type="term" value="F:undecaprenyldiphospho-muramoylpentapeptide beta-N-acetylglucosaminyltransferase activity"/>
    <property type="evidence" value="ECO:0007669"/>
    <property type="project" value="UniProtKB-UniRule"/>
</dbReference>
<gene>
    <name evidence="10" type="primary">murG</name>
    <name evidence="13" type="ORF">LS80_005235</name>
</gene>
<evidence type="ECO:0000313" key="14">
    <source>
        <dbReference type="Proteomes" id="UP000029861"/>
    </source>
</evidence>
<keyword evidence="1 10" id="KW-1003">Cell membrane</keyword>
<comment type="pathway">
    <text evidence="10">Cell wall biogenesis; peptidoglycan biosynthesis.</text>
</comment>
<dbReference type="GO" id="GO:0009252">
    <property type="term" value="P:peptidoglycan biosynthetic process"/>
    <property type="evidence" value="ECO:0007669"/>
    <property type="project" value="UniProtKB-UniRule"/>
</dbReference>
<keyword evidence="9 10" id="KW-0961">Cell wall biogenesis/degradation</keyword>
<dbReference type="STRING" id="50960.LS81_02375"/>
<proteinExistence type="inferred from homology"/>
<evidence type="ECO:0000256" key="9">
    <source>
        <dbReference type="ARBA" id="ARBA00023316"/>
    </source>
</evidence>
<keyword evidence="3 10" id="KW-0328">Glycosyltransferase</keyword>
<keyword evidence="7 10" id="KW-0472">Membrane</keyword>
<evidence type="ECO:0000256" key="1">
    <source>
        <dbReference type="ARBA" id="ARBA00022475"/>
    </source>
</evidence>
<dbReference type="SUPFAM" id="SSF53756">
    <property type="entry name" value="UDP-Glycosyltransferase/glycogen phosphorylase"/>
    <property type="match status" value="1"/>
</dbReference>
<comment type="similarity">
    <text evidence="10">Belongs to the glycosyltransferase 28 family. MurG subfamily.</text>
</comment>
<dbReference type="CDD" id="cd03785">
    <property type="entry name" value="GT28_MurG"/>
    <property type="match status" value="1"/>
</dbReference>
<keyword evidence="6 10" id="KW-0573">Peptidoglycan synthesis</keyword>
<keyword evidence="5 10" id="KW-0133">Cell shape</keyword>
<dbReference type="EC" id="2.4.1.227" evidence="10"/>
<dbReference type="GO" id="GO:0051301">
    <property type="term" value="P:cell division"/>
    <property type="evidence" value="ECO:0007669"/>
    <property type="project" value="UniProtKB-KW"/>
</dbReference>
<protein>
    <recommendedName>
        <fullName evidence="10">UDP-N-acetylglucosamine--N-acetylmuramyl-(pentapeptide) pyrophosphoryl-undecaprenol N-acetylglucosamine transferase</fullName>
        <ecNumber evidence="10">2.4.1.227</ecNumber>
    </recommendedName>
    <alternativeName>
        <fullName evidence="10">Undecaprenyl-PP-MurNAc-pentapeptide-UDPGlcNAc GlcNAc transferase</fullName>
    </alternativeName>
</protein>
<dbReference type="Gene3D" id="3.40.50.2000">
    <property type="entry name" value="Glycogen Phosphorylase B"/>
    <property type="match status" value="2"/>
</dbReference>
<comment type="caution">
    <text evidence="10">Lacks conserved residue(s) required for the propagation of feature annotation.</text>
</comment>
<evidence type="ECO:0000259" key="12">
    <source>
        <dbReference type="Pfam" id="PF04101"/>
    </source>
</evidence>
<dbReference type="GO" id="GO:0051991">
    <property type="term" value="F:UDP-N-acetyl-D-glucosamine:N-acetylmuramoyl-L-alanyl-D-glutamyl-meso-2,6-diaminopimelyl-D-alanyl-D-alanine-diphosphoundecaprenol 4-beta-N-acetylglucosaminlytransferase activity"/>
    <property type="evidence" value="ECO:0007669"/>
    <property type="project" value="RHEA"/>
</dbReference>
<evidence type="ECO:0000256" key="3">
    <source>
        <dbReference type="ARBA" id="ARBA00022676"/>
    </source>
</evidence>
<accession>A0A4U8THU5</accession>
<evidence type="ECO:0000259" key="11">
    <source>
        <dbReference type="Pfam" id="PF03033"/>
    </source>
</evidence>
<evidence type="ECO:0000256" key="2">
    <source>
        <dbReference type="ARBA" id="ARBA00022618"/>
    </source>
</evidence>
<evidence type="ECO:0000256" key="6">
    <source>
        <dbReference type="ARBA" id="ARBA00022984"/>
    </source>
</evidence>
<feature type="domain" description="Glycosyltransferase family 28 N-terminal" evidence="11">
    <location>
        <begin position="3"/>
        <end position="143"/>
    </location>
</feature>
<evidence type="ECO:0000256" key="7">
    <source>
        <dbReference type="ARBA" id="ARBA00023136"/>
    </source>
</evidence>
<sequence>MNIAITGGGTGGHLAIARALGEECKKQGITTLYIGGTKGQDKQWFDNAHTPFTHVAFLDSTPVVNQGFLGKWSALTKNITESLKAKKLLKAHNIDACISVGGFSAATGSFGAIFSGIPFFIHEQNACMGSLNKLLKPFAKKFFSSFEYPHATITPYPINNNFFMKQRERTSLKVIAFFGGSQGAKAINEIAIRLAPLLKKHGIRILHQAGKIDYENTYKTYVEQGFCLADSMQDFKESNKDIFVFDFNMQMAELMSMADFCISRSGASSLWELVSNGLPTLFIPYPHAAKNHQYFNAKSLIDQNLALLYTQEEILHLESNDLINTILQVNLSEISQSLMPMAQQDGAKCIIDNINQYFIQK</sequence>
<dbReference type="Pfam" id="PF04101">
    <property type="entry name" value="Glyco_tran_28_C"/>
    <property type="match status" value="1"/>
</dbReference>
<keyword evidence="8 10" id="KW-0131">Cell cycle</keyword>
<feature type="binding site" evidence="10">
    <location>
        <begin position="10"/>
        <end position="12"/>
    </location>
    <ligand>
        <name>UDP-N-acetyl-alpha-D-glucosamine</name>
        <dbReference type="ChEBI" id="CHEBI:57705"/>
    </ligand>
</feature>
<dbReference type="RefSeq" id="WP_034319090.1">
    <property type="nucleotide sequence ID" value="NZ_FZND01000010.1"/>
</dbReference>
<feature type="domain" description="Glycosyl transferase family 28 C-terminal" evidence="12">
    <location>
        <begin position="174"/>
        <end position="350"/>
    </location>
</feature>
<name>A0A4U8THU5_9HELI</name>
<dbReference type="HAMAP" id="MF_00033">
    <property type="entry name" value="MurG"/>
    <property type="match status" value="1"/>
</dbReference>
<feature type="binding site" evidence="10">
    <location>
        <position position="293"/>
    </location>
    <ligand>
        <name>UDP-N-acetyl-alpha-D-glucosamine</name>
        <dbReference type="ChEBI" id="CHEBI:57705"/>
    </ligand>
</feature>
<keyword evidence="2 10" id="KW-0132">Cell division</keyword>
<organism evidence="13 14">
    <name type="scientific">Helicobacter trogontum</name>
    <dbReference type="NCBI Taxonomy" id="50960"/>
    <lineage>
        <taxon>Bacteria</taxon>
        <taxon>Pseudomonadati</taxon>
        <taxon>Campylobacterota</taxon>
        <taxon>Epsilonproteobacteria</taxon>
        <taxon>Campylobacterales</taxon>
        <taxon>Helicobacteraceae</taxon>
        <taxon>Helicobacter</taxon>
    </lineage>
</organism>
<dbReference type="InterPro" id="IPR004276">
    <property type="entry name" value="GlycoTrans_28_N"/>
</dbReference>
<dbReference type="GO" id="GO:0005886">
    <property type="term" value="C:plasma membrane"/>
    <property type="evidence" value="ECO:0007669"/>
    <property type="project" value="UniProtKB-SubCell"/>
</dbReference>
<comment type="caution">
    <text evidence="13">The sequence shown here is derived from an EMBL/GenBank/DDBJ whole genome shotgun (WGS) entry which is preliminary data.</text>
</comment>
<evidence type="ECO:0000256" key="8">
    <source>
        <dbReference type="ARBA" id="ARBA00023306"/>
    </source>
</evidence>
<evidence type="ECO:0000256" key="4">
    <source>
        <dbReference type="ARBA" id="ARBA00022679"/>
    </source>
</evidence>
<reference evidence="13 14" key="1">
    <citation type="journal article" date="2014" name="Genome Announc.">
        <title>Draft genome sequences of eight enterohepatic helicobacter species isolated from both laboratory and wild rodents.</title>
        <authorList>
            <person name="Sheh A."/>
            <person name="Shen Z."/>
            <person name="Fox J.G."/>
        </authorList>
    </citation>
    <scope>NUCLEOTIDE SEQUENCE [LARGE SCALE GENOMIC DNA]</scope>
    <source>
        <strain evidence="13 14">ATCC 49310</strain>
    </source>
</reference>
<dbReference type="InterPro" id="IPR007235">
    <property type="entry name" value="Glyco_trans_28_C"/>
</dbReference>
<dbReference type="PANTHER" id="PTHR21015:SF22">
    <property type="entry name" value="GLYCOSYLTRANSFERASE"/>
    <property type="match status" value="1"/>
</dbReference>
<feature type="binding site" evidence="10">
    <location>
        <position position="125"/>
    </location>
    <ligand>
        <name>UDP-N-acetyl-alpha-D-glucosamine</name>
        <dbReference type="ChEBI" id="CHEBI:57705"/>
    </ligand>
</feature>